<protein>
    <submittedName>
        <fullName evidence="2">IP09425p</fullName>
    </submittedName>
</protein>
<dbReference type="AlphaFoldDB" id="Q4V436"/>
<feature type="chain" id="PRO_5004245203" evidence="1">
    <location>
        <begin position="18"/>
        <end position="47"/>
    </location>
</feature>
<feature type="signal peptide" evidence="1">
    <location>
        <begin position="1"/>
        <end position="17"/>
    </location>
</feature>
<accession>Q4V436</accession>
<organism evidence="2">
    <name type="scientific">Drosophila melanogaster</name>
    <name type="common">Fruit fly</name>
    <dbReference type="NCBI Taxonomy" id="7227"/>
    <lineage>
        <taxon>Eukaryota</taxon>
        <taxon>Metazoa</taxon>
        <taxon>Ecdysozoa</taxon>
        <taxon>Arthropoda</taxon>
        <taxon>Hexapoda</taxon>
        <taxon>Insecta</taxon>
        <taxon>Pterygota</taxon>
        <taxon>Neoptera</taxon>
        <taxon>Endopterygota</taxon>
        <taxon>Diptera</taxon>
        <taxon>Brachycera</taxon>
        <taxon>Muscomorpha</taxon>
        <taxon>Ephydroidea</taxon>
        <taxon>Drosophilidae</taxon>
        <taxon>Drosophila</taxon>
        <taxon>Sophophora</taxon>
    </lineage>
</organism>
<keyword evidence="1" id="KW-0732">Signal</keyword>
<evidence type="ECO:0000313" key="2">
    <source>
        <dbReference type="EMBL" id="AAY55586.1"/>
    </source>
</evidence>
<reference evidence="2" key="1">
    <citation type="submission" date="2005-05" db="EMBL/GenBank/DDBJ databases">
        <authorList>
            <person name="Stapleton M."/>
            <person name="Carlson J."/>
            <person name="Chavez C."/>
            <person name="Frise E."/>
            <person name="George R."/>
            <person name="Pacleb J."/>
            <person name="Park S."/>
            <person name="Wan K."/>
            <person name="Yu C."/>
            <person name="Celniker S."/>
        </authorList>
    </citation>
    <scope>NUCLEOTIDE SEQUENCE</scope>
</reference>
<sequence length="47" mass="5289">MDTLVGNIFILWHIVTANNSLLGIKVCLLEILVHCDNRGKMYTVLFG</sequence>
<dbReference type="EMBL" id="BT023170">
    <property type="protein sequence ID" value="AAY55586.1"/>
    <property type="molecule type" value="mRNA"/>
</dbReference>
<name>Q4V436_DROME</name>
<proteinExistence type="evidence at transcript level"/>
<evidence type="ECO:0000256" key="1">
    <source>
        <dbReference type="SAM" id="SignalP"/>
    </source>
</evidence>